<keyword evidence="1" id="KW-1133">Transmembrane helix</keyword>
<dbReference type="Proteomes" id="UP000271098">
    <property type="component" value="Unassembled WGS sequence"/>
</dbReference>
<keyword evidence="1" id="KW-0812">Transmembrane</keyword>
<evidence type="ECO:0000313" key="4">
    <source>
        <dbReference type="WBParaSite" id="GPUH_0000964201-mRNA-1"/>
    </source>
</evidence>
<name>A0A183DLP0_9BILA</name>
<dbReference type="OrthoDB" id="2378895at2759"/>
<gene>
    <name evidence="2" type="ORF">GPUH_LOCUS9631</name>
</gene>
<dbReference type="Pfam" id="PF07096">
    <property type="entry name" value="DUF1358"/>
    <property type="match status" value="1"/>
</dbReference>
<accession>A0A183DLP0</accession>
<keyword evidence="3" id="KW-1185">Reference proteome</keyword>
<proteinExistence type="predicted"/>
<sequence>MCVFSVSAFTCASFFGCGLRSVYRHTKGERLKNIRSGFGLGLRAFGIATVLSVSGVGLLIVVVSGALGVDSAQQFGQRMTDLCGDRFRIDQRESVATFTEVFFP</sequence>
<evidence type="ECO:0000313" key="3">
    <source>
        <dbReference type="Proteomes" id="UP000271098"/>
    </source>
</evidence>
<evidence type="ECO:0000256" key="1">
    <source>
        <dbReference type="SAM" id="Phobius"/>
    </source>
</evidence>
<reference evidence="4" key="1">
    <citation type="submission" date="2016-06" db="UniProtKB">
        <authorList>
            <consortium name="WormBaseParasite"/>
        </authorList>
    </citation>
    <scope>IDENTIFICATION</scope>
</reference>
<dbReference type="InterPro" id="IPR009792">
    <property type="entry name" value="TMEM242"/>
</dbReference>
<keyword evidence="1" id="KW-0472">Membrane</keyword>
<reference evidence="2 3" key="2">
    <citation type="submission" date="2018-11" db="EMBL/GenBank/DDBJ databases">
        <authorList>
            <consortium name="Pathogen Informatics"/>
        </authorList>
    </citation>
    <scope>NUCLEOTIDE SEQUENCE [LARGE SCALE GENOMIC DNA]</scope>
</reference>
<evidence type="ECO:0000313" key="2">
    <source>
        <dbReference type="EMBL" id="VDK74982.1"/>
    </source>
</evidence>
<dbReference type="AlphaFoldDB" id="A0A183DLP0"/>
<dbReference type="EMBL" id="UYRT01032400">
    <property type="protein sequence ID" value="VDK74982.1"/>
    <property type="molecule type" value="Genomic_DNA"/>
</dbReference>
<feature type="transmembrane region" description="Helical" evidence="1">
    <location>
        <begin position="44"/>
        <end position="69"/>
    </location>
</feature>
<dbReference type="WBParaSite" id="GPUH_0000964201-mRNA-1">
    <property type="protein sequence ID" value="GPUH_0000964201-mRNA-1"/>
    <property type="gene ID" value="GPUH_0000964201"/>
</dbReference>
<protein>
    <submittedName>
        <fullName evidence="4">Transmembrane protein 242</fullName>
    </submittedName>
</protein>
<organism evidence="4">
    <name type="scientific">Gongylonema pulchrum</name>
    <dbReference type="NCBI Taxonomy" id="637853"/>
    <lineage>
        <taxon>Eukaryota</taxon>
        <taxon>Metazoa</taxon>
        <taxon>Ecdysozoa</taxon>
        <taxon>Nematoda</taxon>
        <taxon>Chromadorea</taxon>
        <taxon>Rhabditida</taxon>
        <taxon>Spirurina</taxon>
        <taxon>Spiruromorpha</taxon>
        <taxon>Spiruroidea</taxon>
        <taxon>Gongylonematidae</taxon>
        <taxon>Gongylonema</taxon>
    </lineage>
</organism>